<gene>
    <name evidence="2" type="ORF">GCM10011399_00080</name>
</gene>
<dbReference type="RefSeq" id="WP_188671793.1">
    <property type="nucleotide sequence ID" value="NZ_BMGP01000001.1"/>
</dbReference>
<accession>A0A917ESP0</accession>
<evidence type="ECO:0000256" key="1">
    <source>
        <dbReference type="SAM" id="MobiDB-lite"/>
    </source>
</evidence>
<comment type="caution">
    <text evidence="2">The sequence shown here is derived from an EMBL/GenBank/DDBJ whole genome shotgun (WGS) entry which is preliminary data.</text>
</comment>
<dbReference type="EMBL" id="BMGP01000001">
    <property type="protein sequence ID" value="GGF10197.1"/>
    <property type="molecule type" value="Genomic_DNA"/>
</dbReference>
<proteinExistence type="predicted"/>
<feature type="region of interest" description="Disordered" evidence="1">
    <location>
        <begin position="1"/>
        <end position="37"/>
    </location>
</feature>
<reference evidence="2 3" key="1">
    <citation type="journal article" date="2014" name="Int. J. Syst. Evol. Microbiol.">
        <title>Complete genome sequence of Corynebacterium casei LMG S-19264T (=DSM 44701T), isolated from a smear-ripened cheese.</title>
        <authorList>
            <consortium name="US DOE Joint Genome Institute (JGI-PGF)"/>
            <person name="Walter F."/>
            <person name="Albersmeier A."/>
            <person name="Kalinowski J."/>
            <person name="Ruckert C."/>
        </authorList>
    </citation>
    <scope>NUCLEOTIDE SEQUENCE [LARGE SCALE GENOMIC DNA]</scope>
    <source>
        <strain evidence="2 3">CGMCC 1.12976</strain>
    </source>
</reference>
<sequence length="144" mass="14826">MTAAAAGDSRGAATRAPGLSTSSRPAAPATERGRTRVTSKALSRVITALAAEALQVSTSQVAIALSDRAGALVVAIHAPIRVVSLHEVHGDPSVVSRSGGTVLDRAERAQLTVRTQAQQLTGSVIDSVTVRLTGVEIVKQERVK</sequence>
<feature type="compositionally biased region" description="Low complexity" evidence="1">
    <location>
        <begin position="1"/>
        <end position="16"/>
    </location>
</feature>
<protein>
    <submittedName>
        <fullName evidence="2">Uncharacterized protein</fullName>
    </submittedName>
</protein>
<dbReference type="AlphaFoldDB" id="A0A917ESP0"/>
<name>A0A917ESP0_9MICO</name>
<evidence type="ECO:0000313" key="2">
    <source>
        <dbReference type="EMBL" id="GGF10197.1"/>
    </source>
</evidence>
<organism evidence="2 3">
    <name type="scientific">Subtercola lobariae</name>
    <dbReference type="NCBI Taxonomy" id="1588641"/>
    <lineage>
        <taxon>Bacteria</taxon>
        <taxon>Bacillati</taxon>
        <taxon>Actinomycetota</taxon>
        <taxon>Actinomycetes</taxon>
        <taxon>Micrococcales</taxon>
        <taxon>Microbacteriaceae</taxon>
        <taxon>Subtercola</taxon>
    </lineage>
</organism>
<keyword evidence="3" id="KW-1185">Reference proteome</keyword>
<evidence type="ECO:0000313" key="3">
    <source>
        <dbReference type="Proteomes" id="UP000598775"/>
    </source>
</evidence>
<dbReference type="Proteomes" id="UP000598775">
    <property type="component" value="Unassembled WGS sequence"/>
</dbReference>